<dbReference type="Gene3D" id="3.40.50.1360">
    <property type="match status" value="1"/>
</dbReference>
<dbReference type="STRING" id="937218.SAMN06297251_1157"/>
<feature type="domain" description="Sugar-binding" evidence="5">
    <location>
        <begin position="64"/>
        <end position="315"/>
    </location>
</feature>
<evidence type="ECO:0000256" key="4">
    <source>
        <dbReference type="ARBA" id="ARBA00023163"/>
    </source>
</evidence>
<dbReference type="InterPro" id="IPR051054">
    <property type="entry name" value="SorC_transcr_regulators"/>
</dbReference>
<evidence type="ECO:0000256" key="2">
    <source>
        <dbReference type="ARBA" id="ARBA00023015"/>
    </source>
</evidence>
<dbReference type="Proteomes" id="UP000192656">
    <property type="component" value="Unassembled WGS sequence"/>
</dbReference>
<keyword evidence="4" id="KW-0804">Transcription</keyword>
<protein>
    <submittedName>
        <fullName evidence="6">DNA-binding transcriptional regulator LsrR, DeoR family</fullName>
    </submittedName>
</protein>
<sequence length="330" mass="35667">MTREMNDEVDAFAAEVSWHYYVNGLTQAEIAKLLDSTRLRVNQAIQKAKSLGIVKIQVVTPLASRIELQEHARRALGVRRVLCAPAPRDHYEYHNAVGATLASFVTERMRVRAWKTLGVSWGMTLESAINRMPQQTHTDVEVVSMLGGTMQGTSFNTFNIASGFAARLGATYSLLVAPIFLSEGVDRALFLSQAIFAAHFAKFAKLDAAILTASDVSPRSFLVANGLPSEVTTDELKAVGAVGDVLGRFLDADGRSIDHPIDTRTIGVDLETVRSIPEKILAAAGTHKVAIIRAAAKRGLVDTLITDDVTAELIVSETVKETVPSEALAI</sequence>
<dbReference type="InterPro" id="IPR007324">
    <property type="entry name" value="Sugar-bd_dom_put"/>
</dbReference>
<organism evidence="6 7">
    <name type="scientific">Fulvimarina manganoxydans</name>
    <dbReference type="NCBI Taxonomy" id="937218"/>
    <lineage>
        <taxon>Bacteria</taxon>
        <taxon>Pseudomonadati</taxon>
        <taxon>Pseudomonadota</taxon>
        <taxon>Alphaproteobacteria</taxon>
        <taxon>Hyphomicrobiales</taxon>
        <taxon>Aurantimonadaceae</taxon>
        <taxon>Fulvimarina</taxon>
    </lineage>
</organism>
<dbReference type="GO" id="GO:0003677">
    <property type="term" value="F:DNA binding"/>
    <property type="evidence" value="ECO:0007669"/>
    <property type="project" value="UniProtKB-KW"/>
</dbReference>
<dbReference type="PANTHER" id="PTHR34294">
    <property type="entry name" value="TRANSCRIPTIONAL REGULATOR-RELATED"/>
    <property type="match status" value="1"/>
</dbReference>
<dbReference type="SUPFAM" id="SSF100950">
    <property type="entry name" value="NagB/RpiA/CoA transferase-like"/>
    <property type="match status" value="1"/>
</dbReference>
<dbReference type="AlphaFoldDB" id="A0A1W2DGN8"/>
<dbReference type="GO" id="GO:0030246">
    <property type="term" value="F:carbohydrate binding"/>
    <property type="evidence" value="ECO:0007669"/>
    <property type="project" value="InterPro"/>
</dbReference>
<dbReference type="Gene3D" id="1.10.10.10">
    <property type="entry name" value="Winged helix-like DNA-binding domain superfamily/Winged helix DNA-binding domain"/>
    <property type="match status" value="1"/>
</dbReference>
<evidence type="ECO:0000256" key="1">
    <source>
        <dbReference type="ARBA" id="ARBA00010466"/>
    </source>
</evidence>
<dbReference type="PANTHER" id="PTHR34294:SF1">
    <property type="entry name" value="TRANSCRIPTIONAL REGULATOR LSRR"/>
    <property type="match status" value="1"/>
</dbReference>
<evidence type="ECO:0000313" key="6">
    <source>
        <dbReference type="EMBL" id="SMC96605.1"/>
    </source>
</evidence>
<name>A0A1W2DGN8_9HYPH</name>
<dbReference type="OrthoDB" id="7355674at2"/>
<evidence type="ECO:0000313" key="7">
    <source>
        <dbReference type="Proteomes" id="UP000192656"/>
    </source>
</evidence>
<dbReference type="InterPro" id="IPR037171">
    <property type="entry name" value="NagB/RpiA_transferase-like"/>
</dbReference>
<dbReference type="EMBL" id="FWXR01000015">
    <property type="protein sequence ID" value="SMC96605.1"/>
    <property type="molecule type" value="Genomic_DNA"/>
</dbReference>
<dbReference type="InterPro" id="IPR036388">
    <property type="entry name" value="WH-like_DNA-bd_sf"/>
</dbReference>
<keyword evidence="7" id="KW-1185">Reference proteome</keyword>
<evidence type="ECO:0000259" key="5">
    <source>
        <dbReference type="Pfam" id="PF04198"/>
    </source>
</evidence>
<comment type="similarity">
    <text evidence="1">Belongs to the SorC transcriptional regulatory family.</text>
</comment>
<accession>A0A1W2DGN8</accession>
<gene>
    <name evidence="6" type="ORF">SAMN06297251_1157</name>
</gene>
<keyword evidence="3 6" id="KW-0238">DNA-binding</keyword>
<dbReference type="Pfam" id="PF04198">
    <property type="entry name" value="Sugar-bind"/>
    <property type="match status" value="1"/>
</dbReference>
<evidence type="ECO:0000256" key="3">
    <source>
        <dbReference type="ARBA" id="ARBA00023125"/>
    </source>
</evidence>
<proteinExistence type="inferred from homology"/>
<keyword evidence="2" id="KW-0805">Transcription regulation</keyword>
<reference evidence="6 7" key="1">
    <citation type="submission" date="2017-04" db="EMBL/GenBank/DDBJ databases">
        <authorList>
            <person name="Afonso C.L."/>
            <person name="Miller P.J."/>
            <person name="Scott M.A."/>
            <person name="Spackman E."/>
            <person name="Goraichik I."/>
            <person name="Dimitrov K.M."/>
            <person name="Suarez D.L."/>
            <person name="Swayne D.E."/>
        </authorList>
    </citation>
    <scope>NUCLEOTIDE SEQUENCE [LARGE SCALE GENOMIC DNA]</scope>
    <source>
        <strain evidence="6 7">CGMCC 1.10972</strain>
    </source>
</reference>